<accession>A0A0N4UCA4</accession>
<keyword evidence="6" id="KW-0539">Nucleus</keyword>
<evidence type="ECO:0000313" key="10">
    <source>
        <dbReference type="EMBL" id="VDN50537.1"/>
    </source>
</evidence>
<reference evidence="10 12" key="2">
    <citation type="submission" date="2018-11" db="EMBL/GenBank/DDBJ databases">
        <authorList>
            <consortium name="Pathogen Informatics"/>
        </authorList>
    </citation>
    <scope>NUCLEOTIDE SEQUENCE [LARGE SCALE GENOMIC DNA]</scope>
</reference>
<feature type="domain" description="C2H2-type" evidence="9">
    <location>
        <begin position="54"/>
        <end position="81"/>
    </location>
</feature>
<evidence type="ECO:0000256" key="4">
    <source>
        <dbReference type="ARBA" id="ARBA00022771"/>
    </source>
</evidence>
<evidence type="ECO:0000256" key="5">
    <source>
        <dbReference type="ARBA" id="ARBA00022833"/>
    </source>
</evidence>
<dbReference type="PANTHER" id="PTHR16515">
    <property type="entry name" value="PR DOMAIN ZINC FINGER PROTEIN"/>
    <property type="match status" value="1"/>
</dbReference>
<evidence type="ECO:0000313" key="11">
    <source>
        <dbReference type="Proteomes" id="UP000038040"/>
    </source>
</evidence>
<dbReference type="Proteomes" id="UP000038040">
    <property type="component" value="Unplaced"/>
</dbReference>
<feature type="domain" description="C2H2-type" evidence="9">
    <location>
        <begin position="206"/>
        <end position="233"/>
    </location>
</feature>
<evidence type="ECO:0000256" key="7">
    <source>
        <dbReference type="PROSITE-ProRule" id="PRU00042"/>
    </source>
</evidence>
<name>A0A0N4UCA4_DRAME</name>
<gene>
    <name evidence="10" type="ORF">DME_LOCUS510</name>
</gene>
<evidence type="ECO:0000256" key="6">
    <source>
        <dbReference type="ARBA" id="ARBA00023242"/>
    </source>
</evidence>
<dbReference type="WBParaSite" id="DME_0000488901-mRNA-1">
    <property type="protein sequence ID" value="DME_0000488901-mRNA-1"/>
    <property type="gene ID" value="DME_0000488901"/>
</dbReference>
<dbReference type="PANTHER" id="PTHR16515:SF49">
    <property type="entry name" value="GASTRULA ZINC FINGER PROTEIN XLCGF49.1-LIKE-RELATED"/>
    <property type="match status" value="1"/>
</dbReference>
<evidence type="ECO:0000313" key="12">
    <source>
        <dbReference type="Proteomes" id="UP000274756"/>
    </source>
</evidence>
<dbReference type="Gene3D" id="3.30.160.60">
    <property type="entry name" value="Classic Zinc Finger"/>
    <property type="match status" value="2"/>
</dbReference>
<keyword evidence="3" id="KW-0677">Repeat</keyword>
<sequence length="462" mass="52420">MMIHLDPQHARISGMPPTVPTNKLPDEPSRLPPVVINPAEVETINIQLEKNQQCCCQGCGKIFNSVWYLKQHAVKHSNERPFRCQYCKKTYKFRSNLYQHKCPDRIKNENTTRPYINHSVMFNGNLARMIPNTTRNIRTFGPYDNIGEQPTSSEYSENMKERSVEDRTLPVAPLSEPKKLFTLPRRKPLNEAAIERFLERYKHKLSQCRKCRQQFPSQEYLNRHMAYHMEEELLAHKCDFCPQRFSTEKNLRLHNQLHTSDATIRCTRCSACFSSCLALRRHKDGCRGCRTLPFGVSVDDKESASSAIDEYAFIDANEIADNPSPMMNEEENIGNGDPDSGLGSVTSNHAFSIITNDGSESSESEPKTDVTKGERRTDEVCENSLGKSLHNDDDTKRRTSMNSHIMTEATPFSSVEYGLKTNYDTLSNGELSRSISSSKDVIGNFYGRYTGFTAGGNISNVG</sequence>
<dbReference type="SUPFAM" id="SSF57667">
    <property type="entry name" value="beta-beta-alpha zinc fingers"/>
    <property type="match status" value="2"/>
</dbReference>
<dbReference type="GO" id="GO:0008270">
    <property type="term" value="F:zinc ion binding"/>
    <property type="evidence" value="ECO:0007669"/>
    <property type="project" value="UniProtKB-KW"/>
</dbReference>
<keyword evidence="5" id="KW-0862">Zinc</keyword>
<keyword evidence="4 7" id="KW-0863">Zinc-finger</keyword>
<comment type="subcellular location">
    <subcellularLocation>
        <location evidence="1">Nucleus</location>
    </subcellularLocation>
</comment>
<dbReference type="SMART" id="SM00355">
    <property type="entry name" value="ZnF_C2H2"/>
    <property type="match status" value="5"/>
</dbReference>
<dbReference type="GO" id="GO:0010468">
    <property type="term" value="P:regulation of gene expression"/>
    <property type="evidence" value="ECO:0007669"/>
    <property type="project" value="TreeGrafter"/>
</dbReference>
<dbReference type="InterPro" id="IPR050331">
    <property type="entry name" value="Zinc_finger"/>
</dbReference>
<feature type="compositionally biased region" description="Basic and acidic residues" evidence="8">
    <location>
        <begin position="364"/>
        <end position="379"/>
    </location>
</feature>
<keyword evidence="2" id="KW-0479">Metal-binding</keyword>
<protein>
    <submittedName>
        <fullName evidence="13">C2H2-type domain-containing protein</fullName>
    </submittedName>
</protein>
<dbReference type="PROSITE" id="PS00028">
    <property type="entry name" value="ZINC_FINGER_C2H2_1"/>
    <property type="match status" value="3"/>
</dbReference>
<evidence type="ECO:0000256" key="2">
    <source>
        <dbReference type="ARBA" id="ARBA00022723"/>
    </source>
</evidence>
<dbReference type="STRING" id="318479.A0A0N4UCA4"/>
<dbReference type="InterPro" id="IPR013087">
    <property type="entry name" value="Znf_C2H2_type"/>
</dbReference>
<dbReference type="AlphaFoldDB" id="A0A0N4UCA4"/>
<evidence type="ECO:0000259" key="9">
    <source>
        <dbReference type="PROSITE" id="PS50157"/>
    </source>
</evidence>
<feature type="region of interest" description="Disordered" evidence="8">
    <location>
        <begin position="354"/>
        <end position="379"/>
    </location>
</feature>
<dbReference type="Proteomes" id="UP000274756">
    <property type="component" value="Unassembled WGS sequence"/>
</dbReference>
<dbReference type="Pfam" id="PF00096">
    <property type="entry name" value="zf-C2H2"/>
    <property type="match status" value="1"/>
</dbReference>
<dbReference type="PROSITE" id="PS50157">
    <property type="entry name" value="ZINC_FINGER_C2H2_2"/>
    <property type="match status" value="3"/>
</dbReference>
<dbReference type="InterPro" id="IPR036236">
    <property type="entry name" value="Znf_C2H2_sf"/>
</dbReference>
<evidence type="ECO:0000256" key="3">
    <source>
        <dbReference type="ARBA" id="ARBA00022737"/>
    </source>
</evidence>
<keyword evidence="12" id="KW-1185">Reference proteome</keyword>
<feature type="domain" description="C2H2-type" evidence="9">
    <location>
        <begin position="236"/>
        <end position="263"/>
    </location>
</feature>
<reference evidence="13" key="1">
    <citation type="submission" date="2017-02" db="UniProtKB">
        <authorList>
            <consortium name="WormBaseParasite"/>
        </authorList>
    </citation>
    <scope>IDENTIFICATION</scope>
</reference>
<dbReference type="OrthoDB" id="6077919at2759"/>
<evidence type="ECO:0000256" key="1">
    <source>
        <dbReference type="ARBA" id="ARBA00004123"/>
    </source>
</evidence>
<evidence type="ECO:0000313" key="13">
    <source>
        <dbReference type="WBParaSite" id="DME_0000488901-mRNA-1"/>
    </source>
</evidence>
<proteinExistence type="predicted"/>
<evidence type="ECO:0000256" key="8">
    <source>
        <dbReference type="SAM" id="MobiDB-lite"/>
    </source>
</evidence>
<organism evidence="11 13">
    <name type="scientific">Dracunculus medinensis</name>
    <name type="common">Guinea worm</name>
    <dbReference type="NCBI Taxonomy" id="318479"/>
    <lineage>
        <taxon>Eukaryota</taxon>
        <taxon>Metazoa</taxon>
        <taxon>Ecdysozoa</taxon>
        <taxon>Nematoda</taxon>
        <taxon>Chromadorea</taxon>
        <taxon>Rhabditida</taxon>
        <taxon>Spirurina</taxon>
        <taxon>Dracunculoidea</taxon>
        <taxon>Dracunculidae</taxon>
        <taxon>Dracunculus</taxon>
    </lineage>
</organism>
<dbReference type="EMBL" id="UYYG01000004">
    <property type="protein sequence ID" value="VDN50537.1"/>
    <property type="molecule type" value="Genomic_DNA"/>
</dbReference>
<dbReference type="GO" id="GO:0005634">
    <property type="term" value="C:nucleus"/>
    <property type="evidence" value="ECO:0007669"/>
    <property type="project" value="UniProtKB-SubCell"/>
</dbReference>